<reference evidence="2" key="1">
    <citation type="journal article" date="2016" name="Genome Announc.">
        <title>Complete genome sequence of Alkaliphilus metalliredigens strain QYMF, an alkaliphilic and metal-reducing bacterium isolated from borax-contaminated leachate ponds.</title>
        <authorList>
            <person name="Hwang C."/>
            <person name="Copeland A."/>
            <person name="Lucas S."/>
            <person name="Lapidus A."/>
            <person name="Barry K."/>
            <person name="Detter J.C."/>
            <person name="Glavina Del Rio T."/>
            <person name="Hammon N."/>
            <person name="Israni S."/>
            <person name="Dalin E."/>
            <person name="Tice H."/>
            <person name="Pitluck S."/>
            <person name="Chertkov O."/>
            <person name="Brettin T."/>
            <person name="Bruce D."/>
            <person name="Han C."/>
            <person name="Schmutz J."/>
            <person name="Larimer F."/>
            <person name="Land M.L."/>
            <person name="Hauser L."/>
            <person name="Kyrpides N."/>
            <person name="Mikhailova N."/>
            <person name="Ye Q."/>
            <person name="Zhou J."/>
            <person name="Richardson P."/>
            <person name="Fields M.W."/>
        </authorList>
    </citation>
    <scope>NUCLEOTIDE SEQUENCE [LARGE SCALE GENOMIC DNA]</scope>
    <source>
        <strain evidence="2">QYMF</strain>
    </source>
</reference>
<evidence type="ECO:0000313" key="1">
    <source>
        <dbReference type="EMBL" id="ABR47148.1"/>
    </source>
</evidence>
<dbReference type="Proteomes" id="UP000001572">
    <property type="component" value="Chromosome"/>
</dbReference>
<dbReference type="EMBL" id="CP000724">
    <property type="protein sequence ID" value="ABR47148.1"/>
    <property type="molecule type" value="Genomic_DNA"/>
</dbReference>
<dbReference type="RefSeq" id="WP_012062190.1">
    <property type="nucleotide sequence ID" value="NC_009633.1"/>
</dbReference>
<protein>
    <submittedName>
        <fullName evidence="1">Uncharacterized protein</fullName>
    </submittedName>
</protein>
<dbReference type="OrthoDB" id="1754972at2"/>
<dbReference type="HOGENOM" id="CLU_2630281_0_0_9"/>
<name>A6TLT0_ALKMQ</name>
<keyword evidence="2" id="KW-1185">Reference proteome</keyword>
<sequence>MKHHNRDRFKNFKLKLDASYLGKKYKITENHQLGYVMPLDMIRNVDYFDSSLFYGDELPHILGQDTTNVDNTTKKFE</sequence>
<dbReference type="KEGG" id="amt:Amet_0928"/>
<proteinExistence type="predicted"/>
<organism evidence="1 2">
    <name type="scientific">Alkaliphilus metalliredigens (strain QYMF)</name>
    <dbReference type="NCBI Taxonomy" id="293826"/>
    <lineage>
        <taxon>Bacteria</taxon>
        <taxon>Bacillati</taxon>
        <taxon>Bacillota</taxon>
        <taxon>Clostridia</taxon>
        <taxon>Peptostreptococcales</taxon>
        <taxon>Natronincolaceae</taxon>
        <taxon>Alkaliphilus</taxon>
    </lineage>
</organism>
<dbReference type="AlphaFoldDB" id="A6TLT0"/>
<gene>
    <name evidence="1" type="ordered locus">Amet_0928</name>
</gene>
<evidence type="ECO:0000313" key="2">
    <source>
        <dbReference type="Proteomes" id="UP000001572"/>
    </source>
</evidence>
<accession>A6TLT0</accession>